<feature type="non-terminal residue" evidence="2">
    <location>
        <position position="1"/>
    </location>
</feature>
<dbReference type="RefSeq" id="XP_073919579.1">
    <property type="nucleotide sequence ID" value="XM_074063478.1"/>
</dbReference>
<evidence type="ECO:0000313" key="1">
    <source>
        <dbReference type="Proteomes" id="UP001732720"/>
    </source>
</evidence>
<accession>A0AC58LQZ1</accession>
<gene>
    <name evidence="2" type="primary">LOC109681932</name>
</gene>
<reference evidence="2" key="1">
    <citation type="submission" date="2025-08" db="UniProtKB">
        <authorList>
            <consortium name="RefSeq"/>
        </authorList>
    </citation>
    <scope>IDENTIFICATION</scope>
</reference>
<name>A0AC58LQZ1_CASCN</name>
<evidence type="ECO:0000313" key="2">
    <source>
        <dbReference type="RefSeq" id="XP_073919579.1"/>
    </source>
</evidence>
<proteinExistence type="predicted"/>
<dbReference type="Proteomes" id="UP001732720">
    <property type="component" value="Chromosome X"/>
</dbReference>
<sequence length="268" mass="30897">PLTLTQQELANPHNCVLPVTPQTSLRLPSNSVETPQTRLACSRPSVAAPLPTLGFPRGPRRRQRRRCPLRSPRSRSSFAFLLAAPVTPAIVVAQVRQNYHPDCETAVNTQIQLQLYTSYVYLSMAFYFDRDDVALGNFARFFLHQSHEWTARTEKLLRMQNRRGGRIFLSRITKPERNEWLGGLQAMECAFHLEMTITENLLELHQMATNKSDPQLCDFLRCHCLCQQMETLEELAGYLNDLRKMWALGEDLTEYLFDRLTLGDRNMN</sequence>
<protein>
    <submittedName>
        <fullName evidence="2">Ferritin heavy chain-like</fullName>
    </submittedName>
</protein>
<keyword evidence="1" id="KW-1185">Reference proteome</keyword>
<organism evidence="1 2">
    <name type="scientific">Castor canadensis</name>
    <name type="common">American beaver</name>
    <dbReference type="NCBI Taxonomy" id="51338"/>
    <lineage>
        <taxon>Eukaryota</taxon>
        <taxon>Metazoa</taxon>
        <taxon>Chordata</taxon>
        <taxon>Craniata</taxon>
        <taxon>Vertebrata</taxon>
        <taxon>Euteleostomi</taxon>
        <taxon>Mammalia</taxon>
        <taxon>Eutheria</taxon>
        <taxon>Euarchontoglires</taxon>
        <taxon>Glires</taxon>
        <taxon>Rodentia</taxon>
        <taxon>Castorimorpha</taxon>
        <taxon>Castoridae</taxon>
        <taxon>Castor</taxon>
    </lineage>
</organism>